<protein>
    <submittedName>
        <fullName evidence="1">DUF3077 domain-containing protein</fullName>
    </submittedName>
</protein>
<dbReference type="Pfam" id="PF19619">
    <property type="entry name" value="DUF6124"/>
    <property type="match status" value="1"/>
</dbReference>
<dbReference type="EMBL" id="JACONW010000014">
    <property type="protein sequence ID" value="MBC3949179.1"/>
    <property type="molecule type" value="Genomic_DNA"/>
</dbReference>
<reference evidence="1 2" key="1">
    <citation type="submission" date="2020-08" db="EMBL/GenBank/DDBJ databases">
        <title>Putative novel bacterial strains isolated from necrotic wheat leaf tissues caused by Xanthomonas translucens.</title>
        <authorList>
            <person name="Tambong J.T."/>
        </authorList>
    </citation>
    <scope>NUCLEOTIDE SEQUENCE [LARGE SCALE GENOMIC DNA]</scope>
    <source>
        <strain evidence="1 2">DOAB 1069</strain>
    </source>
</reference>
<organism evidence="1 2">
    <name type="scientific">Pseudomonas folii</name>
    <dbReference type="NCBI Taxonomy" id="2762593"/>
    <lineage>
        <taxon>Bacteria</taxon>
        <taxon>Pseudomonadati</taxon>
        <taxon>Pseudomonadota</taxon>
        <taxon>Gammaproteobacteria</taxon>
        <taxon>Pseudomonadales</taxon>
        <taxon>Pseudomonadaceae</taxon>
        <taxon>Pseudomonas</taxon>
    </lineage>
</organism>
<comment type="caution">
    <text evidence="1">The sequence shown here is derived from an EMBL/GenBank/DDBJ whole genome shotgun (WGS) entry which is preliminary data.</text>
</comment>
<dbReference type="Proteomes" id="UP000651852">
    <property type="component" value="Unassembled WGS sequence"/>
</dbReference>
<evidence type="ECO:0000313" key="1">
    <source>
        <dbReference type="EMBL" id="MBC3949179.1"/>
    </source>
</evidence>
<evidence type="ECO:0000313" key="2">
    <source>
        <dbReference type="Proteomes" id="UP000651852"/>
    </source>
</evidence>
<proteinExistence type="predicted"/>
<sequence>MQLPVTHKEINTVKNNPTELCTLNRFFSVRTDISQEDVLSHTADLLRCATSTAYEAADNLHGAQRDHAMSVMHLVEMAQAMVDGLLDRKQAEYVS</sequence>
<keyword evidence="2" id="KW-1185">Reference proteome</keyword>
<name>A0ABR7AW97_9PSED</name>
<accession>A0ABR7AW97</accession>
<gene>
    <name evidence="1" type="ORF">H8S59_05300</name>
</gene>